<dbReference type="GO" id="GO:0006520">
    <property type="term" value="P:amino acid metabolic process"/>
    <property type="evidence" value="ECO:0007669"/>
    <property type="project" value="InterPro"/>
</dbReference>
<evidence type="ECO:0000259" key="7">
    <source>
        <dbReference type="Pfam" id="PF00155"/>
    </source>
</evidence>
<dbReference type="PANTHER" id="PTHR46383:SF4">
    <property type="entry name" value="AMINOTRANSFERASE"/>
    <property type="match status" value="1"/>
</dbReference>
<dbReference type="EC" id="2.6.1.-" evidence="6"/>
<dbReference type="Pfam" id="PF00155">
    <property type="entry name" value="Aminotran_1_2"/>
    <property type="match status" value="1"/>
</dbReference>
<dbReference type="RefSeq" id="WP_010289224.1">
    <property type="nucleotide sequence ID" value="NZ_AP017936.1"/>
</dbReference>
<dbReference type="InterPro" id="IPR004839">
    <property type="entry name" value="Aminotransferase_I/II_large"/>
</dbReference>
<evidence type="ECO:0000256" key="1">
    <source>
        <dbReference type="ARBA" id="ARBA00001933"/>
    </source>
</evidence>
<keyword evidence="3 6" id="KW-0032">Aminotransferase</keyword>
<evidence type="ECO:0000313" key="9">
    <source>
        <dbReference type="Proteomes" id="UP000469952"/>
    </source>
</evidence>
<reference evidence="8 9" key="1">
    <citation type="submission" date="2019-10" db="EMBL/GenBank/DDBJ databases">
        <title>WGS of Leuconostoc mesenteroides.</title>
        <authorList>
            <person name="Melo Bolivar J."/>
            <person name="Marino-Ramirez L."/>
            <person name="Villamil Diaz L.M."/>
        </authorList>
    </citation>
    <scope>NUCLEOTIDE SEQUENCE [LARGE SCALE GENOMIC DNA]</scope>
    <source>
        <strain evidence="8 9">M11</strain>
    </source>
</reference>
<name>A0A378M870_LEUME</name>
<evidence type="ECO:0000256" key="2">
    <source>
        <dbReference type="ARBA" id="ARBA00007441"/>
    </source>
</evidence>
<dbReference type="GeneID" id="29577126"/>
<keyword evidence="5" id="KW-0663">Pyridoxal phosphate</keyword>
<dbReference type="Gene3D" id="3.90.1150.10">
    <property type="entry name" value="Aspartate Aminotransferase, domain 1"/>
    <property type="match status" value="1"/>
</dbReference>
<dbReference type="EMBL" id="WIPA01000005">
    <property type="protein sequence ID" value="MQR26586.1"/>
    <property type="molecule type" value="Genomic_DNA"/>
</dbReference>
<organism evidence="8 9">
    <name type="scientific">Leuconostoc mesenteroides</name>
    <dbReference type="NCBI Taxonomy" id="1245"/>
    <lineage>
        <taxon>Bacteria</taxon>
        <taxon>Bacillati</taxon>
        <taxon>Bacillota</taxon>
        <taxon>Bacilli</taxon>
        <taxon>Lactobacillales</taxon>
        <taxon>Lactobacillaceae</taxon>
        <taxon>Leuconostoc</taxon>
    </lineage>
</organism>
<dbReference type="PANTHER" id="PTHR46383">
    <property type="entry name" value="ASPARTATE AMINOTRANSFERASE"/>
    <property type="match status" value="1"/>
</dbReference>
<evidence type="ECO:0000256" key="5">
    <source>
        <dbReference type="ARBA" id="ARBA00022898"/>
    </source>
</evidence>
<evidence type="ECO:0000256" key="6">
    <source>
        <dbReference type="RuleBase" id="RU000481"/>
    </source>
</evidence>
<dbReference type="STRING" id="1245.ARA02_06225"/>
<dbReference type="PROSITE" id="PS00105">
    <property type="entry name" value="AA_TRANSFER_CLASS_1"/>
    <property type="match status" value="1"/>
</dbReference>
<comment type="caution">
    <text evidence="8">The sequence shown here is derived from an EMBL/GenBank/DDBJ whole genome shotgun (WGS) entry which is preliminary data.</text>
</comment>
<evidence type="ECO:0000256" key="3">
    <source>
        <dbReference type="ARBA" id="ARBA00022576"/>
    </source>
</evidence>
<comment type="cofactor">
    <cofactor evidence="1 6">
        <name>pyridoxal 5'-phosphate</name>
        <dbReference type="ChEBI" id="CHEBI:597326"/>
    </cofactor>
</comment>
<dbReference type="PRINTS" id="PR00753">
    <property type="entry name" value="ACCSYNTHASE"/>
</dbReference>
<dbReference type="AlphaFoldDB" id="A0A378M870"/>
<keyword evidence="4 6" id="KW-0808">Transferase</keyword>
<dbReference type="GO" id="GO:0030170">
    <property type="term" value="F:pyridoxal phosphate binding"/>
    <property type="evidence" value="ECO:0007669"/>
    <property type="project" value="InterPro"/>
</dbReference>
<feature type="domain" description="Aminotransferase class I/classII large" evidence="7">
    <location>
        <begin position="36"/>
        <end position="387"/>
    </location>
</feature>
<dbReference type="OrthoDB" id="9802328at2"/>
<dbReference type="OMA" id="MTRINGG"/>
<proteinExistence type="inferred from homology"/>
<dbReference type="InterPro" id="IPR015422">
    <property type="entry name" value="PyrdxlP-dep_Trfase_small"/>
</dbReference>
<dbReference type="Proteomes" id="UP000469952">
    <property type="component" value="Unassembled WGS sequence"/>
</dbReference>
<dbReference type="CDD" id="cd00609">
    <property type="entry name" value="AAT_like"/>
    <property type="match status" value="1"/>
</dbReference>
<dbReference type="SUPFAM" id="SSF53383">
    <property type="entry name" value="PLP-dependent transferases"/>
    <property type="match status" value="1"/>
</dbReference>
<gene>
    <name evidence="8" type="ORF">GFV13_04680</name>
</gene>
<protein>
    <recommendedName>
        <fullName evidence="6">Aminotransferase</fullName>
        <ecNumber evidence="6">2.6.1.-</ecNumber>
    </recommendedName>
</protein>
<dbReference type="InterPro" id="IPR050596">
    <property type="entry name" value="AspAT/PAT-like"/>
</dbReference>
<dbReference type="Gene3D" id="3.40.640.10">
    <property type="entry name" value="Type I PLP-dependent aspartate aminotransferase-like (Major domain)"/>
    <property type="match status" value="1"/>
</dbReference>
<sequence length="400" mass="43943">MIKSKLEQVGIFNDNLDKVKPSPIHSFDEKVSDIPNILKLTIGEPDFSVPQHIKEAALAAISADDSHYSVSAGKKTLRQAASDFLNDRYGLDFDPAEEIITTVGATEGLYTLLAAILNPDDKVLIPTPAYPVYAEMTRINGGHPVFIDVSEDEFVLTPDHLREIIATEDHIKAIIITNPSNPTGVTYTAEQLKALADVVRETDILIISDEIYSELSYDAPHVSMASILPEQTIVVNGVSKSHAMTGYRIGILAGPAALMKKINMVHGFVIMTPSNPAMAAATEAFKSAESKDDTLWMKEQYKKRRDYLVEKMTKLGFEMATPSGAFYMFAKIPVDLNQNDVEFAYDLVDRQQLAVVPGSGFGPGGAGYVRISYAASLDMLETAMNRLESYCEEKRTVKIL</sequence>
<evidence type="ECO:0000313" key="8">
    <source>
        <dbReference type="EMBL" id="MQR26586.1"/>
    </source>
</evidence>
<dbReference type="InterPro" id="IPR004838">
    <property type="entry name" value="NHTrfase_class1_PyrdxlP-BS"/>
</dbReference>
<accession>A0A378M870</accession>
<dbReference type="GO" id="GO:0008483">
    <property type="term" value="F:transaminase activity"/>
    <property type="evidence" value="ECO:0007669"/>
    <property type="project" value="UniProtKB-KW"/>
</dbReference>
<comment type="similarity">
    <text evidence="2 6">Belongs to the class-I pyridoxal-phosphate-dependent aminotransferase family.</text>
</comment>
<evidence type="ECO:0000256" key="4">
    <source>
        <dbReference type="ARBA" id="ARBA00022679"/>
    </source>
</evidence>
<dbReference type="InterPro" id="IPR015424">
    <property type="entry name" value="PyrdxlP-dep_Trfase"/>
</dbReference>
<dbReference type="InterPro" id="IPR015421">
    <property type="entry name" value="PyrdxlP-dep_Trfase_major"/>
</dbReference>